<dbReference type="FunFam" id="1.25.40.10:FF:002471">
    <property type="entry name" value="Pentatricopeptide repeat-containing protein chloroplastic"/>
    <property type="match status" value="1"/>
</dbReference>
<name>A0A8J4QXA8_9ROSI</name>
<evidence type="ECO:0000259" key="4">
    <source>
        <dbReference type="Pfam" id="PF14432"/>
    </source>
</evidence>
<sequence length="905" mass="101691">MSCYTIQPLSPLTLPFSSRSFTLPSLQSDRHTVHSQPLTTTTLTSITTTTTTLSAKPLSESRSQDSWVESLRFQARSNLFLEAILTYIQMTQLGIPPDNFAFPAVLKAVAGLQDLNLGKQIHAHVFKFGYASSWVTVANSLVNLYGKCGDVGDVYKVFERIAERDQVSWNSAISALCRFQEWELALEAFRLMLFENVVPSSFTLVSVALACSNLHKHDGFRLGKQVHAYSLRTDNWRTYTNNALMSMYAKLGKVDDSRSLFELFEDRDLVSWNTMISLLSQNDQFLKALLFLRLMVLKGIVPDGVTFASVLPACSHLEMLDRGKEIHAYALKNTDLVENSFLGCALVDMYCNCQQVESGRRVFDGILKRNIAIFNAMITGYAQNEHDEKALDLFFQMVALDGICPNATTMSSVLPACVSCELFSDMEGMHGYVIKRGLDRDKYVQNALIDMYSRMGKIEISKYIFNCMEQRDIVSWNTLITGYVISGCHDHALNLLNQMQRVELERYGDDDCVDENRILKPNSVTLMTVLPGCSVLAALAKGKEIHAYAVRHLLASDVAVGSALVDMYGKCGCLNLSRRVFDQMPIKNVITWNVLIMAYGMHGKGEEAFEIFKNLATEGEKNIILRPTQVTFIAVFAACSHSGMVNEGLHLFHRMKEDHRVEPAPDHYACVVDLLGRAGRVEEAFELINTMPPEFDKKDAWSSLLGACRMHHKVEIGEIAANNLFHLEPNVASHYVLLSNIYSSAGLWGKAMEIRKKMKEMGVRKEPGCSWIELGDEVHKFLAGDVLHPQSKLLHGFLETLSERMRKVGYVPDTSCVLHNIDEEEKETMLCGHSEKLAIAFGILNSPPGTTIRVAKNLRVCNDCHTATKFISKIVDREIILRDVRRFHHFRNGTCSCGDYCFFPQ</sequence>
<feature type="repeat" description="PPR" evidence="3">
    <location>
        <begin position="472"/>
        <end position="506"/>
    </location>
</feature>
<dbReference type="PROSITE" id="PS51375">
    <property type="entry name" value="PPR"/>
    <property type="match status" value="5"/>
</dbReference>
<feature type="repeat" description="PPR" evidence="3">
    <location>
        <begin position="165"/>
        <end position="199"/>
    </location>
</feature>
<keyword evidence="2" id="KW-0677">Repeat</keyword>
<dbReference type="InterPro" id="IPR011990">
    <property type="entry name" value="TPR-like_helical_dom_sf"/>
</dbReference>
<comment type="caution">
    <text evidence="5">The sequence shown here is derived from an EMBL/GenBank/DDBJ whole genome shotgun (WGS) entry which is preliminary data.</text>
</comment>
<dbReference type="NCBIfam" id="TIGR00756">
    <property type="entry name" value="PPR"/>
    <property type="match status" value="6"/>
</dbReference>
<feature type="repeat" description="PPR" evidence="3">
    <location>
        <begin position="268"/>
        <end position="302"/>
    </location>
</feature>
<dbReference type="Gene3D" id="1.25.40.10">
    <property type="entry name" value="Tetratricopeptide repeat domain"/>
    <property type="match status" value="5"/>
</dbReference>
<organism evidence="5 6">
    <name type="scientific">Castanea mollissima</name>
    <name type="common">Chinese chestnut</name>
    <dbReference type="NCBI Taxonomy" id="60419"/>
    <lineage>
        <taxon>Eukaryota</taxon>
        <taxon>Viridiplantae</taxon>
        <taxon>Streptophyta</taxon>
        <taxon>Embryophyta</taxon>
        <taxon>Tracheophyta</taxon>
        <taxon>Spermatophyta</taxon>
        <taxon>Magnoliopsida</taxon>
        <taxon>eudicotyledons</taxon>
        <taxon>Gunneridae</taxon>
        <taxon>Pentapetalae</taxon>
        <taxon>rosids</taxon>
        <taxon>fabids</taxon>
        <taxon>Fagales</taxon>
        <taxon>Fagaceae</taxon>
        <taxon>Castanea</taxon>
    </lineage>
</organism>
<dbReference type="InterPro" id="IPR002885">
    <property type="entry name" value="PPR_rpt"/>
</dbReference>
<dbReference type="AlphaFoldDB" id="A0A8J4QXA8"/>
<protein>
    <recommendedName>
        <fullName evidence="4">DYW domain-containing protein</fullName>
    </recommendedName>
</protein>
<dbReference type="EMBL" id="JRKL02002077">
    <property type="protein sequence ID" value="KAF3960573.1"/>
    <property type="molecule type" value="Genomic_DNA"/>
</dbReference>
<feature type="repeat" description="PPR" evidence="3">
    <location>
        <begin position="588"/>
        <end position="622"/>
    </location>
</feature>
<dbReference type="FunFam" id="1.25.40.10:FF:000733">
    <property type="entry name" value="Pentatricopeptide repeat-containing protein, chloroplastic"/>
    <property type="match status" value="1"/>
</dbReference>
<dbReference type="InterPro" id="IPR032867">
    <property type="entry name" value="DYW_dom"/>
</dbReference>
<evidence type="ECO:0000256" key="3">
    <source>
        <dbReference type="PROSITE-ProRule" id="PRU00708"/>
    </source>
</evidence>
<dbReference type="FunFam" id="1.25.40.10:FF:001178">
    <property type="entry name" value="Pentatricopeptide repeat-containing protein, chloroplastic"/>
    <property type="match status" value="1"/>
</dbReference>
<dbReference type="Pfam" id="PF13041">
    <property type="entry name" value="PPR_2"/>
    <property type="match status" value="1"/>
</dbReference>
<comment type="similarity">
    <text evidence="1">Belongs to the PPR family. PCMP-H subfamily.</text>
</comment>
<dbReference type="GO" id="GO:0009451">
    <property type="term" value="P:RNA modification"/>
    <property type="evidence" value="ECO:0007669"/>
    <property type="project" value="InterPro"/>
</dbReference>
<gene>
    <name evidence="5" type="ORF">CMV_014729</name>
</gene>
<dbReference type="Pfam" id="PF20431">
    <property type="entry name" value="E_motif"/>
    <property type="match status" value="1"/>
</dbReference>
<dbReference type="GO" id="GO:0008270">
    <property type="term" value="F:zinc ion binding"/>
    <property type="evidence" value="ECO:0007669"/>
    <property type="project" value="InterPro"/>
</dbReference>
<dbReference type="PANTHER" id="PTHR24015">
    <property type="entry name" value="OS07G0578800 PROTEIN-RELATED"/>
    <property type="match status" value="1"/>
</dbReference>
<dbReference type="Proteomes" id="UP000737018">
    <property type="component" value="Unassembled WGS sequence"/>
</dbReference>
<keyword evidence="6" id="KW-1185">Reference proteome</keyword>
<dbReference type="Pfam" id="PF14432">
    <property type="entry name" value="DYW_deaminase"/>
    <property type="match status" value="1"/>
</dbReference>
<evidence type="ECO:0000313" key="6">
    <source>
        <dbReference type="Proteomes" id="UP000737018"/>
    </source>
</evidence>
<dbReference type="InterPro" id="IPR046848">
    <property type="entry name" value="E_motif"/>
</dbReference>
<dbReference type="PANTHER" id="PTHR24015:SF1892">
    <property type="entry name" value="OS04G0118700 PROTEIN"/>
    <property type="match status" value="1"/>
</dbReference>
<reference evidence="5" key="1">
    <citation type="submission" date="2020-03" db="EMBL/GenBank/DDBJ databases">
        <title>Castanea mollissima Vanexum genome sequencing.</title>
        <authorList>
            <person name="Staton M."/>
        </authorList>
    </citation>
    <scope>NUCLEOTIDE SEQUENCE</scope>
    <source>
        <tissue evidence="5">Leaf</tissue>
    </source>
</reference>
<evidence type="ECO:0000313" key="5">
    <source>
        <dbReference type="EMBL" id="KAF3960573.1"/>
    </source>
</evidence>
<feature type="repeat" description="PPR" evidence="3">
    <location>
        <begin position="370"/>
        <end position="405"/>
    </location>
</feature>
<proteinExistence type="inferred from homology"/>
<evidence type="ECO:0000256" key="1">
    <source>
        <dbReference type="ARBA" id="ARBA00006643"/>
    </source>
</evidence>
<dbReference type="FunFam" id="1.25.40.10:FF:001359">
    <property type="entry name" value="Pentatricopeptide repeat-containing protein At3g57430, chloroplastic"/>
    <property type="match status" value="1"/>
</dbReference>
<dbReference type="Pfam" id="PF01535">
    <property type="entry name" value="PPR"/>
    <property type="match status" value="10"/>
</dbReference>
<dbReference type="GO" id="GO:0003723">
    <property type="term" value="F:RNA binding"/>
    <property type="evidence" value="ECO:0007669"/>
    <property type="project" value="InterPro"/>
</dbReference>
<evidence type="ECO:0000256" key="2">
    <source>
        <dbReference type="ARBA" id="ARBA00022737"/>
    </source>
</evidence>
<accession>A0A8J4QXA8</accession>
<dbReference type="InterPro" id="IPR046960">
    <property type="entry name" value="PPR_At4g14850-like_plant"/>
</dbReference>
<feature type="domain" description="DYW" evidence="4">
    <location>
        <begin position="809"/>
        <end position="900"/>
    </location>
</feature>
<dbReference type="OrthoDB" id="749902at2759"/>